<organism evidence="1 2">
    <name type="scientific">Listeria booriae</name>
    <dbReference type="NCBI Taxonomy" id="1552123"/>
    <lineage>
        <taxon>Bacteria</taxon>
        <taxon>Bacillati</taxon>
        <taxon>Bacillota</taxon>
        <taxon>Bacilli</taxon>
        <taxon>Bacillales</taxon>
        <taxon>Listeriaceae</taxon>
        <taxon>Listeria</taxon>
    </lineage>
</organism>
<evidence type="ECO:0000313" key="1">
    <source>
        <dbReference type="EMBL" id="MBC1371315.1"/>
    </source>
</evidence>
<dbReference type="EMBL" id="JAARPL010000002">
    <property type="protein sequence ID" value="MBC1371315.1"/>
    <property type="molecule type" value="Genomic_DNA"/>
</dbReference>
<name>A0A841Y503_9LIST</name>
<gene>
    <name evidence="1" type="ORF">HB847_02955</name>
</gene>
<dbReference type="Gene3D" id="2.60.120.10">
    <property type="entry name" value="Jelly Rolls"/>
    <property type="match status" value="1"/>
</dbReference>
<dbReference type="Proteomes" id="UP000591929">
    <property type="component" value="Unassembled WGS sequence"/>
</dbReference>
<protein>
    <recommendedName>
        <fullName evidence="3">HTH crp-type domain-containing protein</fullName>
    </recommendedName>
</protein>
<dbReference type="RefSeq" id="WP_185376027.1">
    <property type="nucleotide sequence ID" value="NZ_JAARPL010000002.1"/>
</dbReference>
<accession>A0A841Y503</accession>
<reference evidence="1 2" key="1">
    <citation type="submission" date="2020-03" db="EMBL/GenBank/DDBJ databases">
        <title>Soil Listeria distribution.</title>
        <authorList>
            <person name="Liao J."/>
            <person name="Wiedmann M."/>
        </authorList>
    </citation>
    <scope>NUCLEOTIDE SEQUENCE [LARGE SCALE GENOMIC DNA]</scope>
    <source>
        <strain evidence="1 2">FSL L7-1681</strain>
    </source>
</reference>
<proteinExistence type="predicted"/>
<comment type="caution">
    <text evidence="1">The sequence shown here is derived from an EMBL/GenBank/DDBJ whole genome shotgun (WGS) entry which is preliminary data.</text>
</comment>
<sequence>MDFLTIHNLLPREPNLLLSLIDTSISGNRDPVPYHVKKLSNHQRLILSDSGKIINIVKGYLLQQVNNNKQNKQLINAIWVEGDFIFHNMFHQDCYDYLALGDVELEIYDGEFLMKEIAVHSFFSDLLIDALKQQEFHFYRYFHMLTKSARERIIDTIKLLSTKKCTEGYHIPSKVNYLLLSKCCQISPHTAKKVMQELEQELKIIIKKDQAILLYD</sequence>
<evidence type="ECO:0008006" key="3">
    <source>
        <dbReference type="Google" id="ProtNLM"/>
    </source>
</evidence>
<dbReference type="AlphaFoldDB" id="A0A841Y503"/>
<evidence type="ECO:0000313" key="2">
    <source>
        <dbReference type="Proteomes" id="UP000591929"/>
    </source>
</evidence>
<dbReference type="InterPro" id="IPR014710">
    <property type="entry name" value="RmlC-like_jellyroll"/>
</dbReference>